<dbReference type="InterPro" id="IPR036852">
    <property type="entry name" value="Peptidase_S8/S53_dom_sf"/>
</dbReference>
<protein>
    <submittedName>
        <fullName evidence="4">S8 family serine peptidase</fullName>
    </submittedName>
</protein>
<evidence type="ECO:0000256" key="1">
    <source>
        <dbReference type="PROSITE-ProRule" id="PRU01240"/>
    </source>
</evidence>
<evidence type="ECO:0000259" key="3">
    <source>
        <dbReference type="Pfam" id="PF00082"/>
    </source>
</evidence>
<organism evidence="4 5">
    <name type="scientific">Streptomyces ferrugineus</name>
    <dbReference type="NCBI Taxonomy" id="1413221"/>
    <lineage>
        <taxon>Bacteria</taxon>
        <taxon>Bacillati</taxon>
        <taxon>Actinomycetota</taxon>
        <taxon>Actinomycetes</taxon>
        <taxon>Kitasatosporales</taxon>
        <taxon>Streptomycetaceae</taxon>
        <taxon>Streptomyces</taxon>
    </lineage>
</organism>
<name>A0A7M2SFH8_9ACTN</name>
<feature type="compositionally biased region" description="Basic and acidic residues" evidence="2">
    <location>
        <begin position="71"/>
        <end position="80"/>
    </location>
</feature>
<reference evidence="4 5" key="1">
    <citation type="submission" date="2020-10" db="EMBL/GenBank/DDBJ databases">
        <title>Streptomyces ferrugineus complate genome analysis.</title>
        <authorList>
            <person name="Anwar N."/>
        </authorList>
    </citation>
    <scope>NUCLEOTIDE SEQUENCE [LARGE SCALE GENOMIC DNA]</scope>
    <source>
        <strain evidence="4 5">CCTCC AA2014009</strain>
    </source>
</reference>
<dbReference type="Gene3D" id="3.40.50.200">
    <property type="entry name" value="Peptidase S8/S53 domain"/>
    <property type="match status" value="1"/>
</dbReference>
<sequence>MRWSGPASGTTASPLGRRRGRSRGRRGRRRRSGGDLLQPGPLFGDYTVKPNIKTPGVAETAARATGTSIDAVDREGPVGPVDDHYTRRSGTSMAAPAVDGAAALVMQAHPDGTPRQVAQALVSSADPTAGESVYDQGSGLVDAERAVDQPVSVTATAADFGRLTWPRGPGIAREVAFSNASDTPVTLDLALRSSRPAVTCPAVKNAAN</sequence>
<dbReference type="EMBL" id="CP063373">
    <property type="protein sequence ID" value="QOV34163.1"/>
    <property type="molecule type" value="Genomic_DNA"/>
</dbReference>
<proteinExistence type="inferred from homology"/>
<evidence type="ECO:0000313" key="4">
    <source>
        <dbReference type="EMBL" id="QOV34163.1"/>
    </source>
</evidence>
<dbReference type="GO" id="GO:0004252">
    <property type="term" value="F:serine-type endopeptidase activity"/>
    <property type="evidence" value="ECO:0007669"/>
    <property type="project" value="InterPro"/>
</dbReference>
<feature type="compositionally biased region" description="Basic residues" evidence="2">
    <location>
        <begin position="16"/>
        <end position="31"/>
    </location>
</feature>
<dbReference type="Proteomes" id="UP000594205">
    <property type="component" value="Chromosome"/>
</dbReference>
<keyword evidence="5" id="KW-1185">Reference proteome</keyword>
<feature type="region of interest" description="Disordered" evidence="2">
    <location>
        <begin position="1"/>
        <end position="80"/>
    </location>
</feature>
<comment type="similarity">
    <text evidence="1">Belongs to the peptidase S8 family.</text>
</comment>
<dbReference type="InterPro" id="IPR000209">
    <property type="entry name" value="Peptidase_S8/S53_dom"/>
</dbReference>
<evidence type="ECO:0000256" key="2">
    <source>
        <dbReference type="SAM" id="MobiDB-lite"/>
    </source>
</evidence>
<evidence type="ECO:0000313" key="5">
    <source>
        <dbReference type="Proteomes" id="UP000594205"/>
    </source>
</evidence>
<gene>
    <name evidence="4" type="ORF">IM697_28945</name>
</gene>
<feature type="domain" description="Peptidase S8/S53" evidence="3">
    <location>
        <begin position="46"/>
        <end position="129"/>
    </location>
</feature>
<accession>A0A7M2SFH8</accession>
<dbReference type="SUPFAM" id="SSF52743">
    <property type="entry name" value="Subtilisin-like"/>
    <property type="match status" value="1"/>
</dbReference>
<dbReference type="AlphaFoldDB" id="A0A7M2SFH8"/>
<dbReference type="Pfam" id="PF00082">
    <property type="entry name" value="Peptidase_S8"/>
    <property type="match status" value="1"/>
</dbReference>
<dbReference type="InterPro" id="IPR045051">
    <property type="entry name" value="SBT"/>
</dbReference>
<dbReference type="KEGG" id="sfeu:IM697_28945"/>
<dbReference type="PANTHER" id="PTHR10795">
    <property type="entry name" value="PROPROTEIN CONVERTASE SUBTILISIN/KEXIN"/>
    <property type="match status" value="1"/>
</dbReference>
<dbReference type="PROSITE" id="PS51892">
    <property type="entry name" value="SUBTILASE"/>
    <property type="match status" value="1"/>
</dbReference>
<comment type="caution">
    <text evidence="1">Lacks conserved residue(s) required for the propagation of feature annotation.</text>
</comment>
<dbReference type="GO" id="GO:0006508">
    <property type="term" value="P:proteolysis"/>
    <property type="evidence" value="ECO:0007669"/>
    <property type="project" value="InterPro"/>
</dbReference>
<dbReference type="RefSeq" id="WP_194039036.1">
    <property type="nucleotide sequence ID" value="NZ_CP063373.1"/>
</dbReference>